<accession>A0A1M6FSX4</accession>
<dbReference type="AlphaFoldDB" id="A0A1M6FSX4"/>
<name>A0A1M6FSX4_9FIRM</name>
<keyword evidence="2" id="KW-1185">Reference proteome</keyword>
<dbReference type="RefSeq" id="WP_073048989.1">
    <property type="nucleotide sequence ID" value="NZ_FQZL01000009.1"/>
</dbReference>
<dbReference type="Proteomes" id="UP000184052">
    <property type="component" value="Unassembled WGS sequence"/>
</dbReference>
<dbReference type="EMBL" id="FQZL01000009">
    <property type="protein sequence ID" value="SHJ00805.1"/>
    <property type="molecule type" value="Genomic_DNA"/>
</dbReference>
<proteinExistence type="predicted"/>
<sequence>MLKNVRRTEVRKILDLNMENGKWENLNLDKTETTEEISADKLLHDESMQYLITSYIGMPYENVPLMYPMKMDKVQGENNVFIKKLSNIFESVRYYKNKSDSTILSLNNLKDNISREFDSMMELGNVDNFLIDFFKIGFQKRSFSQKINEEVEVFEYVLMGDTEQCDCVNLINYINDHMYNTDNNYFYLPLEGWKIDEFRDNGYFNNLSMHYDKIFICGSGEEWTSSSAIFVQ</sequence>
<protein>
    <submittedName>
        <fullName evidence="1">Uncharacterized protein</fullName>
    </submittedName>
</protein>
<gene>
    <name evidence="1" type="ORF">SAMN02745751_01528</name>
</gene>
<reference evidence="1 2" key="1">
    <citation type="submission" date="2016-11" db="EMBL/GenBank/DDBJ databases">
        <authorList>
            <person name="Jaros S."/>
            <person name="Januszkiewicz K."/>
            <person name="Wedrychowicz H."/>
        </authorList>
    </citation>
    <scope>NUCLEOTIDE SEQUENCE [LARGE SCALE GENOMIC DNA]</scope>
    <source>
        <strain evidence="1 2">DSM 17477</strain>
    </source>
</reference>
<dbReference type="STRING" id="1121476.SAMN02745751_01528"/>
<organism evidence="1 2">
    <name type="scientific">Dethiosulfatibacter aminovorans DSM 17477</name>
    <dbReference type="NCBI Taxonomy" id="1121476"/>
    <lineage>
        <taxon>Bacteria</taxon>
        <taxon>Bacillati</taxon>
        <taxon>Bacillota</taxon>
        <taxon>Tissierellia</taxon>
        <taxon>Dethiosulfatibacter</taxon>
    </lineage>
</organism>
<evidence type="ECO:0000313" key="2">
    <source>
        <dbReference type="Proteomes" id="UP000184052"/>
    </source>
</evidence>
<evidence type="ECO:0000313" key="1">
    <source>
        <dbReference type="EMBL" id="SHJ00805.1"/>
    </source>
</evidence>
<dbReference type="OrthoDB" id="2080497at2"/>